<dbReference type="Proteomes" id="UP000634179">
    <property type="component" value="Unassembled WGS sequence"/>
</dbReference>
<organism evidence="1 2">
    <name type="scientific">Stenotrophomonas maltophilia</name>
    <name type="common">Pseudomonas maltophilia</name>
    <name type="synonym">Xanthomonas maltophilia</name>
    <dbReference type="NCBI Taxonomy" id="40324"/>
    <lineage>
        <taxon>Bacteria</taxon>
        <taxon>Pseudomonadati</taxon>
        <taxon>Pseudomonadota</taxon>
        <taxon>Gammaproteobacteria</taxon>
        <taxon>Lysobacterales</taxon>
        <taxon>Lysobacteraceae</taxon>
        <taxon>Stenotrophomonas</taxon>
        <taxon>Stenotrophomonas maltophilia group</taxon>
    </lineage>
</organism>
<dbReference type="GO" id="GO:0015074">
    <property type="term" value="P:DNA integration"/>
    <property type="evidence" value="ECO:0007669"/>
    <property type="project" value="InterPro"/>
</dbReference>
<sequence>MATIRKSTKPDDEVASGDWTFARDIEGQQNEKVILDWSFEVPGGGRFTDQAHTTLHQQMTFYLRSALDNGVLSVGSLPATMMSIREIAVYMIRRKIDSLISLTSLHSWDFIDHLENQYLEGSFDEGRPRDWSYATAYKLLRPLAQIYELKAKYKEAGIDCLPEPPFDGKSANRVVEIDLGLKKGGGLAPIQDDVAVPLLSRAWEWIRYGLDDVIKIQNHFLQRRSQMPERGPPRVKAFKQLSEELRDYEMAIVPDTGLPWHAPLHPRTRVDEEGTVVEVSTVQSVRRLVMNTIAAATICIQGCVGLRSHELIGLKISHVNDPLDGIVTIHQSSDGLMDIFMINGVSAKGKKTDHAWTAGLRPCGTDYVPIPIVALEALRRVLEPWRLLKGEGTRDLLLCFSEAKSLPSHAKHLGRFTAMRIAALQREFAAELLVSKHGLSAEAAWQQTRSIRPLRWRKTFAHYIYRTKPALLGALRDHYRHMSERITETGYIGSDAALLEDLQGERTLEAGQFFLEVMTGHAVAAGPAKKLIAKHASELANSINSMNGDTPIDKALALVRISGFEMWTGTYASCLINILPAESACNPHADLLTGWRQPNFGVRSPTLCASCRCCLILPEHREFWQRRMKENQAIVAEEERLGGVRSGRSIAERRVAQSESILKHLGKATASESDDSPGKA</sequence>
<name>A0AA41CGP2_STEMA</name>
<dbReference type="GO" id="GO:0006310">
    <property type="term" value="P:DNA recombination"/>
    <property type="evidence" value="ECO:0007669"/>
    <property type="project" value="InterPro"/>
</dbReference>
<accession>A0AA41CGP2</accession>
<dbReference type="EMBL" id="JADUOV010000016">
    <property type="protein sequence ID" value="MBH1791782.1"/>
    <property type="molecule type" value="Genomic_DNA"/>
</dbReference>
<evidence type="ECO:0000313" key="2">
    <source>
        <dbReference type="Proteomes" id="UP000634179"/>
    </source>
</evidence>
<reference evidence="1" key="1">
    <citation type="submission" date="2020-11" db="EMBL/GenBank/DDBJ databases">
        <title>Enhanced detection system for hospital associated transmission using whole genome sequencing surveillance.</title>
        <authorList>
            <person name="Harrison L.H."/>
            <person name="Van Tyne D."/>
            <person name="Marsh J.W."/>
            <person name="Griffith M.P."/>
            <person name="Snyder D.J."/>
            <person name="Cooper V.S."/>
            <person name="Mustapha M."/>
        </authorList>
    </citation>
    <scope>NUCLEOTIDE SEQUENCE</scope>
    <source>
        <strain evidence="1">STEN00053</strain>
    </source>
</reference>
<evidence type="ECO:0000313" key="1">
    <source>
        <dbReference type="EMBL" id="MBH1791782.1"/>
    </source>
</evidence>
<dbReference type="AlphaFoldDB" id="A0AA41CGP2"/>
<protein>
    <submittedName>
        <fullName evidence="1">Integrase</fullName>
    </submittedName>
</protein>
<gene>
    <name evidence="1" type="ORF">I5V89_18115</name>
</gene>
<comment type="caution">
    <text evidence="1">The sequence shown here is derived from an EMBL/GenBank/DDBJ whole genome shotgun (WGS) entry which is preliminary data.</text>
</comment>
<dbReference type="InterPro" id="IPR013762">
    <property type="entry name" value="Integrase-like_cat_sf"/>
</dbReference>
<proteinExistence type="predicted"/>
<dbReference type="GO" id="GO:0003677">
    <property type="term" value="F:DNA binding"/>
    <property type="evidence" value="ECO:0007669"/>
    <property type="project" value="InterPro"/>
</dbReference>
<dbReference type="Gene3D" id="1.10.443.10">
    <property type="entry name" value="Intergrase catalytic core"/>
    <property type="match status" value="1"/>
</dbReference>